<proteinExistence type="predicted"/>
<protein>
    <recommendedName>
        <fullName evidence="1">Biopterin-dependent aromatic amino acid hydroxylase family profile domain-containing protein</fullName>
    </recommendedName>
</protein>
<evidence type="ECO:0000259" key="1">
    <source>
        <dbReference type="PROSITE" id="PS51410"/>
    </source>
</evidence>
<accession>A0A383D0Z1</accession>
<name>A0A383D0Z1_9ZZZZ</name>
<organism evidence="2">
    <name type="scientific">marine metagenome</name>
    <dbReference type="NCBI Taxonomy" id="408172"/>
    <lineage>
        <taxon>unclassified sequences</taxon>
        <taxon>metagenomes</taxon>
        <taxon>ecological metagenomes</taxon>
    </lineage>
</organism>
<dbReference type="GO" id="GO:0005506">
    <property type="term" value="F:iron ion binding"/>
    <property type="evidence" value="ECO:0007669"/>
    <property type="project" value="InterPro"/>
</dbReference>
<dbReference type="EMBL" id="UINC01213445">
    <property type="protein sequence ID" value="SVE38217.1"/>
    <property type="molecule type" value="Genomic_DNA"/>
</dbReference>
<dbReference type="Gene3D" id="1.10.800.10">
    <property type="entry name" value="Aromatic amino acid hydroxylase"/>
    <property type="match status" value="1"/>
</dbReference>
<dbReference type="InterPro" id="IPR019774">
    <property type="entry name" value="Aromatic-AA_hydroxylase_C"/>
</dbReference>
<dbReference type="GO" id="GO:0016714">
    <property type="term" value="F:oxidoreductase activity, acting on paired donors, with incorporation or reduction of molecular oxygen, reduced pteridine as one donor, and incorporation of one atom of oxygen"/>
    <property type="evidence" value="ECO:0007669"/>
    <property type="project" value="InterPro"/>
</dbReference>
<sequence>MISTDKFTKYDYLFKNVVPDPHFKIKIFGENDSYLKPQDYDNVTNFENKIWEELYTNLDQLVDQYASREYLLGVRALPIPKDRFPEFDSISPLIENSTEWQLIPVAGFLTEKLFFDLNA</sequence>
<dbReference type="GO" id="GO:0009072">
    <property type="term" value="P:aromatic amino acid metabolic process"/>
    <property type="evidence" value="ECO:0007669"/>
    <property type="project" value="InterPro"/>
</dbReference>
<dbReference type="PROSITE" id="PS51410">
    <property type="entry name" value="BH4_AAA_HYDROXYL_2"/>
    <property type="match status" value="1"/>
</dbReference>
<dbReference type="SUPFAM" id="SSF56534">
    <property type="entry name" value="Aromatic aminoacid monoxygenases, catalytic and oligomerization domains"/>
    <property type="match status" value="1"/>
</dbReference>
<dbReference type="InterPro" id="IPR036951">
    <property type="entry name" value="ArAA_hydroxylase_sf"/>
</dbReference>
<evidence type="ECO:0000313" key="2">
    <source>
        <dbReference type="EMBL" id="SVE38217.1"/>
    </source>
</evidence>
<dbReference type="Pfam" id="PF00351">
    <property type="entry name" value="Biopterin_H"/>
    <property type="match status" value="1"/>
</dbReference>
<feature type="non-terminal residue" evidence="2">
    <location>
        <position position="119"/>
    </location>
</feature>
<feature type="domain" description="Biopterin-dependent aromatic amino acid hydroxylase family profile" evidence="1">
    <location>
        <begin position="1"/>
        <end position="119"/>
    </location>
</feature>
<dbReference type="InterPro" id="IPR036329">
    <property type="entry name" value="Aro-AA_hydroxylase_C_sf"/>
</dbReference>
<reference evidence="2" key="1">
    <citation type="submission" date="2018-05" db="EMBL/GenBank/DDBJ databases">
        <authorList>
            <person name="Lanie J.A."/>
            <person name="Ng W.-L."/>
            <person name="Kazmierczak K.M."/>
            <person name="Andrzejewski T.M."/>
            <person name="Davidsen T.M."/>
            <person name="Wayne K.J."/>
            <person name="Tettelin H."/>
            <person name="Glass J.I."/>
            <person name="Rusch D."/>
            <person name="Podicherti R."/>
            <person name="Tsui H.-C.T."/>
            <person name="Winkler M.E."/>
        </authorList>
    </citation>
    <scope>NUCLEOTIDE SEQUENCE</scope>
</reference>
<gene>
    <name evidence="2" type="ORF">METZ01_LOCUS491071</name>
</gene>
<dbReference type="AlphaFoldDB" id="A0A383D0Z1"/>